<dbReference type="AlphaFoldDB" id="A0A6J4PC08"/>
<reference evidence="2" key="1">
    <citation type="submission" date="2020-02" db="EMBL/GenBank/DDBJ databases">
        <authorList>
            <person name="Meier V. D."/>
        </authorList>
    </citation>
    <scope>NUCLEOTIDE SEQUENCE</scope>
    <source>
        <strain evidence="2">AVDCRST_MAG55</strain>
    </source>
</reference>
<gene>
    <name evidence="2" type="ORF">AVDCRST_MAG55-1241</name>
</gene>
<name>A0A6J4PC08_9ACTN</name>
<accession>A0A6J4PC08</accession>
<evidence type="ECO:0000256" key="1">
    <source>
        <dbReference type="SAM" id="MobiDB-lite"/>
    </source>
</evidence>
<feature type="region of interest" description="Disordered" evidence="1">
    <location>
        <begin position="45"/>
        <end position="67"/>
    </location>
</feature>
<evidence type="ECO:0000313" key="2">
    <source>
        <dbReference type="EMBL" id="CAA9409905.1"/>
    </source>
</evidence>
<protein>
    <submittedName>
        <fullName evidence="2">Uncharacterized protein</fullName>
    </submittedName>
</protein>
<sequence>MNEASRTSAFLALYAGDVVSEAKVVALSCDPSIVERFLDMLPPGALEDTERRPGLRLVPGPDPFDAA</sequence>
<organism evidence="2">
    <name type="scientific">uncultured Rubrobacteraceae bacterium</name>
    <dbReference type="NCBI Taxonomy" id="349277"/>
    <lineage>
        <taxon>Bacteria</taxon>
        <taxon>Bacillati</taxon>
        <taxon>Actinomycetota</taxon>
        <taxon>Rubrobacteria</taxon>
        <taxon>Rubrobacterales</taxon>
        <taxon>Rubrobacteraceae</taxon>
        <taxon>environmental samples</taxon>
    </lineage>
</organism>
<proteinExistence type="predicted"/>
<dbReference type="EMBL" id="CADCUZ010000051">
    <property type="protein sequence ID" value="CAA9409905.1"/>
    <property type="molecule type" value="Genomic_DNA"/>
</dbReference>